<evidence type="ECO:0000313" key="3">
    <source>
        <dbReference type="Proteomes" id="UP000178603"/>
    </source>
</evidence>
<dbReference type="Pfam" id="PF07995">
    <property type="entry name" value="GSDH"/>
    <property type="match status" value="1"/>
</dbReference>
<feature type="domain" description="Glucose/Sorbosone dehydrogenase" evidence="1">
    <location>
        <begin position="63"/>
        <end position="360"/>
    </location>
</feature>
<dbReference type="SUPFAM" id="SSF50952">
    <property type="entry name" value="Soluble quinoprotein glucose dehydrogenase"/>
    <property type="match status" value="1"/>
</dbReference>
<sequence>MNNKLIAFVIVIAVLLVGYLLKDRILWMFYSPTNSSIETGVTIKKTDDQTPSKPNIEVVAENLDIPWEIVFLPSGEMLVTERSGNLLKIGTDRKVINIDGVNHFGEGGLLGLALHPDFASNNFIYLYFTSGSASSISNRVERYKLEGETLTDKTVIISGIPGAANHDGGRIRFGPDGYLYITTGDSQNSSLSQDKNSLAGKILRVKDDGGSPSDNLFNSAVYSYGHRNVQGIAWDSQGRLWATEHGRSGVQSGLDEVNLIVKGGNYGWPTIQGNEIRDGMVTPVINSGASDTWAPSGMVFYNGKLFWAGLRGESLYEAVIRENKLVSLKANFRSEYGRLRTVVIGPDGYFYILTNNTDGRGTPSPGDDKIIRVNPVVFK</sequence>
<gene>
    <name evidence="2" type="ORF">A3E44_03375</name>
</gene>
<evidence type="ECO:0000259" key="1">
    <source>
        <dbReference type="Pfam" id="PF07995"/>
    </source>
</evidence>
<accession>A0A1F8AVM4</accession>
<dbReference type="Proteomes" id="UP000178603">
    <property type="component" value="Unassembled WGS sequence"/>
</dbReference>
<comment type="caution">
    <text evidence="2">The sequence shown here is derived from an EMBL/GenBank/DDBJ whole genome shotgun (WGS) entry which is preliminary data.</text>
</comment>
<dbReference type="PANTHER" id="PTHR19328">
    <property type="entry name" value="HEDGEHOG-INTERACTING PROTEIN"/>
    <property type="match status" value="1"/>
</dbReference>
<dbReference type="InterPro" id="IPR011042">
    <property type="entry name" value="6-blade_b-propeller_TolB-like"/>
</dbReference>
<organism evidence="2 3">
    <name type="scientific">Candidatus Woesebacteria bacterium RIFCSPHIGHO2_12_FULL_41_24</name>
    <dbReference type="NCBI Taxonomy" id="1802510"/>
    <lineage>
        <taxon>Bacteria</taxon>
        <taxon>Candidatus Woeseibacteriota</taxon>
    </lineage>
</organism>
<dbReference type="PANTHER" id="PTHR19328:SF13">
    <property type="entry name" value="HIPL1 PROTEIN"/>
    <property type="match status" value="1"/>
</dbReference>
<dbReference type="InterPro" id="IPR012938">
    <property type="entry name" value="Glc/Sorbosone_DH"/>
</dbReference>
<proteinExistence type="predicted"/>
<protein>
    <recommendedName>
        <fullName evidence="1">Glucose/Sorbosone dehydrogenase domain-containing protein</fullName>
    </recommendedName>
</protein>
<dbReference type="EMBL" id="MGGW01000004">
    <property type="protein sequence ID" value="OGM55298.1"/>
    <property type="molecule type" value="Genomic_DNA"/>
</dbReference>
<name>A0A1F8AVM4_9BACT</name>
<reference evidence="2 3" key="1">
    <citation type="journal article" date="2016" name="Nat. Commun.">
        <title>Thousands of microbial genomes shed light on interconnected biogeochemical processes in an aquifer system.</title>
        <authorList>
            <person name="Anantharaman K."/>
            <person name="Brown C.T."/>
            <person name="Hug L.A."/>
            <person name="Sharon I."/>
            <person name="Castelle C.J."/>
            <person name="Probst A.J."/>
            <person name="Thomas B.C."/>
            <person name="Singh A."/>
            <person name="Wilkins M.J."/>
            <person name="Karaoz U."/>
            <person name="Brodie E.L."/>
            <person name="Williams K.H."/>
            <person name="Hubbard S.S."/>
            <person name="Banfield J.F."/>
        </authorList>
    </citation>
    <scope>NUCLEOTIDE SEQUENCE [LARGE SCALE GENOMIC DNA]</scope>
</reference>
<evidence type="ECO:0000313" key="2">
    <source>
        <dbReference type="EMBL" id="OGM55298.1"/>
    </source>
</evidence>
<dbReference type="AlphaFoldDB" id="A0A1F8AVM4"/>
<dbReference type="InterPro" id="IPR011041">
    <property type="entry name" value="Quinoprot_gluc/sorb_DH_b-prop"/>
</dbReference>
<dbReference type="Gene3D" id="2.120.10.30">
    <property type="entry name" value="TolB, C-terminal domain"/>
    <property type="match status" value="1"/>
</dbReference>